<keyword evidence="1" id="KW-0812">Transmembrane</keyword>
<dbReference type="Pfam" id="PF04474">
    <property type="entry name" value="DUF554"/>
    <property type="match status" value="1"/>
</dbReference>
<dbReference type="EMBL" id="JADIMT010000031">
    <property type="protein sequence ID" value="MBO8435728.1"/>
    <property type="molecule type" value="Genomic_DNA"/>
</dbReference>
<feature type="transmembrane region" description="Helical" evidence="1">
    <location>
        <begin position="35"/>
        <end position="57"/>
    </location>
</feature>
<dbReference type="AlphaFoldDB" id="A0A9D9H5M8"/>
<protein>
    <submittedName>
        <fullName evidence="2">DUF554 domain-containing protein</fullName>
    </submittedName>
</protein>
<name>A0A9D9H5M8_9SPIO</name>
<evidence type="ECO:0000313" key="2">
    <source>
        <dbReference type="EMBL" id="MBO8435728.1"/>
    </source>
</evidence>
<dbReference type="Proteomes" id="UP000823615">
    <property type="component" value="Unassembled WGS sequence"/>
</dbReference>
<keyword evidence="1" id="KW-0472">Membrane</keyword>
<feature type="transmembrane region" description="Helical" evidence="1">
    <location>
        <begin position="6"/>
        <end position="23"/>
    </location>
</feature>
<dbReference type="PANTHER" id="PTHR36111:SF2">
    <property type="entry name" value="INNER MEMBRANE PROTEIN"/>
    <property type="match status" value="1"/>
</dbReference>
<comment type="caution">
    <text evidence="2">The sequence shown here is derived from an EMBL/GenBank/DDBJ whole genome shotgun (WGS) entry which is preliminary data.</text>
</comment>
<feature type="transmembrane region" description="Helical" evidence="1">
    <location>
        <begin position="221"/>
        <end position="237"/>
    </location>
</feature>
<feature type="transmembrane region" description="Helical" evidence="1">
    <location>
        <begin position="166"/>
        <end position="189"/>
    </location>
</feature>
<organism evidence="2 3">
    <name type="scientific">Candidatus Ornithospirochaeta stercoripullorum</name>
    <dbReference type="NCBI Taxonomy" id="2840899"/>
    <lineage>
        <taxon>Bacteria</taxon>
        <taxon>Pseudomonadati</taxon>
        <taxon>Spirochaetota</taxon>
        <taxon>Spirochaetia</taxon>
        <taxon>Spirochaetales</taxon>
        <taxon>Spirochaetaceae</taxon>
        <taxon>Spirochaetaceae incertae sedis</taxon>
        <taxon>Candidatus Ornithospirochaeta</taxon>
    </lineage>
</organism>
<evidence type="ECO:0000256" key="1">
    <source>
        <dbReference type="SAM" id="Phobius"/>
    </source>
</evidence>
<reference evidence="2" key="1">
    <citation type="submission" date="2020-10" db="EMBL/GenBank/DDBJ databases">
        <authorList>
            <person name="Gilroy R."/>
        </authorList>
    </citation>
    <scope>NUCLEOTIDE SEQUENCE</scope>
    <source>
        <strain evidence="2">7293</strain>
    </source>
</reference>
<feature type="transmembrane region" description="Helical" evidence="1">
    <location>
        <begin position="109"/>
        <end position="129"/>
    </location>
</feature>
<keyword evidence="1" id="KW-1133">Transmembrane helix</keyword>
<accession>A0A9D9H5M8</accession>
<feature type="transmembrane region" description="Helical" evidence="1">
    <location>
        <begin position="195"/>
        <end position="214"/>
    </location>
</feature>
<reference evidence="2" key="2">
    <citation type="journal article" date="2021" name="PeerJ">
        <title>Extensive microbial diversity within the chicken gut microbiome revealed by metagenomics and culture.</title>
        <authorList>
            <person name="Gilroy R."/>
            <person name="Ravi A."/>
            <person name="Getino M."/>
            <person name="Pursley I."/>
            <person name="Horton D.L."/>
            <person name="Alikhan N.F."/>
            <person name="Baker D."/>
            <person name="Gharbi K."/>
            <person name="Hall N."/>
            <person name="Watson M."/>
            <person name="Adriaenssens E.M."/>
            <person name="Foster-Nyarko E."/>
            <person name="Jarju S."/>
            <person name="Secka A."/>
            <person name="Antonio M."/>
            <person name="Oren A."/>
            <person name="Chaudhuri R.R."/>
            <person name="La Ragione R."/>
            <person name="Hildebrand F."/>
            <person name="Pallen M.J."/>
        </authorList>
    </citation>
    <scope>NUCLEOTIDE SEQUENCE</scope>
    <source>
        <strain evidence="2">7293</strain>
    </source>
</reference>
<dbReference type="InterPro" id="IPR007563">
    <property type="entry name" value="DUF554"/>
</dbReference>
<feature type="transmembrane region" description="Helical" evidence="1">
    <location>
        <begin position="141"/>
        <end position="159"/>
    </location>
</feature>
<evidence type="ECO:0000313" key="3">
    <source>
        <dbReference type="Proteomes" id="UP000823615"/>
    </source>
</evidence>
<proteinExistence type="predicted"/>
<gene>
    <name evidence="2" type="ORF">IAA97_01950</name>
</gene>
<dbReference type="PANTHER" id="PTHR36111">
    <property type="entry name" value="INNER MEMBRANE PROTEIN-RELATED"/>
    <property type="match status" value="1"/>
</dbReference>
<feature type="transmembrane region" description="Helical" evidence="1">
    <location>
        <begin position="69"/>
        <end position="88"/>
    </location>
</feature>
<sequence>MPGLGTIVDGACIVVGGVIGLLVGRRFSSRFQETLLIACGLSILFIGIAGTVSKMLVFTDSGFSTAGSVMLVSSLTIGGLIGEALNIEKHMTGFGEWLKQKTGSHDDNGFVNGFVSASLVVSIGAMAVLGPINEGLYGDSSVLFAKSVLDLILVLLMTLSHGKGCVFSFIPVVIIQGLVTLLAGLIRPIMTAEAIDALTMVGSVLIAALGINMVLDRHIRVSNLFPSVIVAIIWAFVSA</sequence>